<gene>
    <name evidence="12" type="ORF">CHM34_03565</name>
</gene>
<dbReference type="GO" id="GO:0005524">
    <property type="term" value="F:ATP binding"/>
    <property type="evidence" value="ECO:0007669"/>
    <property type="project" value="UniProtKB-KW"/>
</dbReference>
<dbReference type="AlphaFoldDB" id="A0A235B9A8"/>
<evidence type="ECO:0000256" key="5">
    <source>
        <dbReference type="ARBA" id="ARBA00022806"/>
    </source>
</evidence>
<sequence>MPGWIYLHPVAQAEKGIGLGSIHPTEPVRTTYLVPASRMVSEYRRLLHRFAVDEERVTVQTFDRFVRDLLPDPGRLMKPVEQELLVRQAVDQVKKEGLRYFQGMTDRRGWRDLVEARIGELKRAGVTPERLGELWRHGEDRYRELADVYRIYDSLLDWYDLWDHEEPYRRLIDRIRSSEVHVPERVIVEHFAGLSFLQEELLIQLVTAGVEVILHWIGDQDRPRLFQETARSVERLKQRGFTLRYVSDSERDSRKTSSLRHVEEQAFRSTPRVRDAEGAVEVIAAPGVDKETEQVVIRIKRWLRETGAALSDVAVMTEDPDTYHPRLFPQMKAAGLFCHQSFTRPLKEHPLMQVVLAALAVKRGREELRPVLLESPYLPWADGQGERSRWLSVYRQWGHPRQSEELLRRIREGFQPQPENENPSHEELDRLVQLYQWLEDAPLDHSWREWTEWFVRWLKPLNRRTDWMEMGQDSELLPLMAEEVKAWEGLCSIIREWQEVFTRTGLGERPCDAAAFSEAFEQAADLKKVEKIPGRRGGIRLLEPNQVRGDRYRAVFLLGCAEGEWPRPIREDWLVTDEERRRLREEGVGLALSSEQRNAQITPFFHCIQAATEQLVFSYPSATPDGKECLPSPYLEEVLRVFDSERVPRKSLSIADTLPTAWEDALSLSRSLERAIVTLRSKKGDRGIQRNSEANRALYVLEKLKRRNPYFHRILAERIRVERLRWGKEYTSFDGVLSPTPLTREMGRELANRIWSATLLNDLAQCRFHFFAGRILEVRAPEEREEGLSPLERGELMHRILCRFWDRYRERGLDPTEGEEAEEHLRAVTEAVFRQFIEEQGDERNPFAVRIAKNRLRGRLLSMLDHELAWRRKRGADEDVRPLYLELSFGLGRDPSMVERREIDPETREQPARLSLTGSRSIRLRGKVDRVDVDQEGYYVLYDYKSGGAPRTEEVMAGAHLQLPLYLWALQSEYGLDPYKAVGAAFYTAGSRRNGEAPTDNRNQGLWRKELADQVGIGRVKGLMPDEEWSEIHAGLRHWVADRLDRAERGDFAVDPSWECPTHCPHRGICRIDPHRMDGKEY</sequence>
<dbReference type="SUPFAM" id="SSF52540">
    <property type="entry name" value="P-loop containing nucleoside triphosphate hydrolases"/>
    <property type="match status" value="1"/>
</dbReference>
<keyword evidence="5" id="KW-0347">Helicase</keyword>
<evidence type="ECO:0000256" key="7">
    <source>
        <dbReference type="ARBA" id="ARBA00022840"/>
    </source>
</evidence>
<dbReference type="RefSeq" id="WP_094263222.1">
    <property type="nucleotide sequence ID" value="NZ_NOWF01000002.1"/>
</dbReference>
<keyword evidence="4" id="KW-0378">Hydrolase</keyword>
<proteinExistence type="predicted"/>
<name>A0A235B9A8_9BACL</name>
<reference evidence="12 13" key="1">
    <citation type="submission" date="2017-07" db="EMBL/GenBank/DDBJ databases">
        <title>The genome sequence of Paludifilum halophilum highlights mechanisms for microbial adaptation to high salt environemnts.</title>
        <authorList>
            <person name="Belbahri L."/>
        </authorList>
    </citation>
    <scope>NUCLEOTIDE SEQUENCE [LARGE SCALE GENOMIC DNA]</scope>
    <source>
        <strain evidence="12 13">DSM 102817</strain>
    </source>
</reference>
<evidence type="ECO:0000256" key="2">
    <source>
        <dbReference type="ARBA" id="ARBA00022741"/>
    </source>
</evidence>
<dbReference type="Pfam" id="PF12705">
    <property type="entry name" value="PDDEXK_1"/>
    <property type="match status" value="1"/>
</dbReference>
<comment type="caution">
    <text evidence="12">The sequence shown here is derived from an EMBL/GenBank/DDBJ whole genome shotgun (WGS) entry which is preliminary data.</text>
</comment>
<dbReference type="GO" id="GO:0006281">
    <property type="term" value="P:DNA repair"/>
    <property type="evidence" value="ECO:0007669"/>
    <property type="project" value="UniProtKB-KW"/>
</dbReference>
<evidence type="ECO:0000256" key="8">
    <source>
        <dbReference type="ARBA" id="ARBA00023125"/>
    </source>
</evidence>
<feature type="domain" description="PD-(D/E)XK endonuclease-like" evidence="10">
    <location>
        <begin position="755"/>
        <end position="1071"/>
    </location>
</feature>
<keyword evidence="8" id="KW-0238">DNA-binding</keyword>
<dbReference type="PANTHER" id="PTHR30591">
    <property type="entry name" value="RECBCD ENZYME SUBUNIT RECC"/>
    <property type="match status" value="1"/>
</dbReference>
<protein>
    <submittedName>
        <fullName evidence="12">Uncharacterized protein</fullName>
    </submittedName>
</protein>
<dbReference type="InterPro" id="IPR027417">
    <property type="entry name" value="P-loop_NTPase"/>
</dbReference>
<dbReference type="GO" id="GO:0004386">
    <property type="term" value="F:helicase activity"/>
    <property type="evidence" value="ECO:0007669"/>
    <property type="project" value="UniProtKB-KW"/>
</dbReference>
<evidence type="ECO:0000259" key="10">
    <source>
        <dbReference type="Pfam" id="PF12705"/>
    </source>
</evidence>
<dbReference type="InterPro" id="IPR038726">
    <property type="entry name" value="PDDEXK_AddAB-type"/>
</dbReference>
<dbReference type="PANTHER" id="PTHR30591:SF1">
    <property type="entry name" value="RECBCD ENZYME SUBUNIT RECC"/>
    <property type="match status" value="1"/>
</dbReference>
<keyword evidence="13" id="KW-1185">Reference proteome</keyword>
<dbReference type="GO" id="GO:0004527">
    <property type="term" value="F:exonuclease activity"/>
    <property type="evidence" value="ECO:0007669"/>
    <property type="project" value="UniProtKB-KW"/>
</dbReference>
<dbReference type="InterPro" id="IPR049035">
    <property type="entry name" value="ADDB_N"/>
</dbReference>
<feature type="domain" description="ATP-dependent helicase/deoxyribonuclease subunit B N-terminal" evidence="11">
    <location>
        <begin position="32"/>
        <end position="238"/>
    </location>
</feature>
<dbReference type="InterPro" id="IPR011335">
    <property type="entry name" value="Restrct_endonuc-II-like"/>
</dbReference>
<keyword evidence="1" id="KW-0540">Nuclease</keyword>
<evidence type="ECO:0000256" key="9">
    <source>
        <dbReference type="ARBA" id="ARBA00023204"/>
    </source>
</evidence>
<dbReference type="Gene3D" id="3.40.50.300">
    <property type="entry name" value="P-loop containing nucleotide triphosphate hydrolases"/>
    <property type="match status" value="2"/>
</dbReference>
<organism evidence="12 13">
    <name type="scientific">Paludifilum halophilum</name>
    <dbReference type="NCBI Taxonomy" id="1642702"/>
    <lineage>
        <taxon>Bacteria</taxon>
        <taxon>Bacillati</taxon>
        <taxon>Bacillota</taxon>
        <taxon>Bacilli</taxon>
        <taxon>Bacillales</taxon>
        <taxon>Thermoactinomycetaceae</taxon>
        <taxon>Paludifilum</taxon>
    </lineage>
</organism>
<dbReference type="Pfam" id="PF21445">
    <property type="entry name" value="ADDB_N"/>
    <property type="match status" value="1"/>
</dbReference>
<accession>A0A235B9A8</accession>
<evidence type="ECO:0000256" key="3">
    <source>
        <dbReference type="ARBA" id="ARBA00022763"/>
    </source>
</evidence>
<keyword evidence="2" id="KW-0547">Nucleotide-binding</keyword>
<dbReference type="Proteomes" id="UP000215459">
    <property type="component" value="Unassembled WGS sequence"/>
</dbReference>
<dbReference type="Gene3D" id="3.90.320.10">
    <property type="match status" value="1"/>
</dbReference>
<keyword evidence="6" id="KW-0269">Exonuclease</keyword>
<dbReference type="InterPro" id="IPR011604">
    <property type="entry name" value="PDDEXK-like_dom_sf"/>
</dbReference>
<dbReference type="OrthoDB" id="9758506at2"/>
<dbReference type="GO" id="GO:0003677">
    <property type="term" value="F:DNA binding"/>
    <property type="evidence" value="ECO:0007669"/>
    <property type="project" value="UniProtKB-KW"/>
</dbReference>
<evidence type="ECO:0000313" key="13">
    <source>
        <dbReference type="Proteomes" id="UP000215459"/>
    </source>
</evidence>
<keyword evidence="9" id="KW-0234">DNA repair</keyword>
<evidence type="ECO:0000256" key="6">
    <source>
        <dbReference type="ARBA" id="ARBA00022839"/>
    </source>
</evidence>
<evidence type="ECO:0000259" key="11">
    <source>
        <dbReference type="Pfam" id="PF21445"/>
    </source>
</evidence>
<keyword evidence="3" id="KW-0227">DNA damage</keyword>
<dbReference type="EMBL" id="NOWF01000002">
    <property type="protein sequence ID" value="OYD08874.1"/>
    <property type="molecule type" value="Genomic_DNA"/>
</dbReference>
<evidence type="ECO:0000256" key="4">
    <source>
        <dbReference type="ARBA" id="ARBA00022801"/>
    </source>
</evidence>
<evidence type="ECO:0000256" key="1">
    <source>
        <dbReference type="ARBA" id="ARBA00022722"/>
    </source>
</evidence>
<keyword evidence="7" id="KW-0067">ATP-binding</keyword>
<evidence type="ECO:0000313" key="12">
    <source>
        <dbReference type="EMBL" id="OYD08874.1"/>
    </source>
</evidence>
<dbReference type="GO" id="GO:0006310">
    <property type="term" value="P:DNA recombination"/>
    <property type="evidence" value="ECO:0007669"/>
    <property type="project" value="TreeGrafter"/>
</dbReference>
<dbReference type="SUPFAM" id="SSF52980">
    <property type="entry name" value="Restriction endonuclease-like"/>
    <property type="match status" value="1"/>
</dbReference>